<organism evidence="2 3">
    <name type="scientific">Ferrimonas aestuarii</name>
    <dbReference type="NCBI Taxonomy" id="2569539"/>
    <lineage>
        <taxon>Bacteria</taxon>
        <taxon>Pseudomonadati</taxon>
        <taxon>Pseudomonadota</taxon>
        <taxon>Gammaproteobacteria</taxon>
        <taxon>Alteromonadales</taxon>
        <taxon>Ferrimonadaceae</taxon>
        <taxon>Ferrimonas</taxon>
    </lineage>
</organism>
<dbReference type="InterPro" id="IPR013762">
    <property type="entry name" value="Integrase-like_cat_sf"/>
</dbReference>
<accession>A0A4U1BQB8</accession>
<reference evidence="2 3" key="1">
    <citation type="submission" date="2019-04" db="EMBL/GenBank/DDBJ databases">
        <authorList>
            <person name="Hwang J.C."/>
        </authorList>
    </citation>
    <scope>NUCLEOTIDE SEQUENCE [LARGE SCALE GENOMIC DNA]</scope>
    <source>
        <strain evidence="2 3">IMCC35002</strain>
    </source>
</reference>
<dbReference type="RefSeq" id="WP_136864180.1">
    <property type="nucleotide sequence ID" value="NZ_SWCJ01000012.1"/>
</dbReference>
<dbReference type="Proteomes" id="UP000305675">
    <property type="component" value="Unassembled WGS sequence"/>
</dbReference>
<keyword evidence="1" id="KW-0233">DNA recombination</keyword>
<dbReference type="OrthoDB" id="6358115at2"/>
<evidence type="ECO:0000256" key="1">
    <source>
        <dbReference type="ARBA" id="ARBA00023172"/>
    </source>
</evidence>
<dbReference type="EMBL" id="SWCJ01000012">
    <property type="protein sequence ID" value="TKB53313.1"/>
    <property type="molecule type" value="Genomic_DNA"/>
</dbReference>
<name>A0A4U1BQB8_9GAMM</name>
<dbReference type="GO" id="GO:0006310">
    <property type="term" value="P:DNA recombination"/>
    <property type="evidence" value="ECO:0007669"/>
    <property type="project" value="UniProtKB-KW"/>
</dbReference>
<dbReference type="InterPro" id="IPR011010">
    <property type="entry name" value="DNA_brk_join_enz"/>
</dbReference>
<protein>
    <submittedName>
        <fullName evidence="2">Integrase</fullName>
    </submittedName>
</protein>
<dbReference type="GO" id="GO:0003677">
    <property type="term" value="F:DNA binding"/>
    <property type="evidence" value="ECO:0007669"/>
    <property type="project" value="InterPro"/>
</dbReference>
<keyword evidence="3" id="KW-1185">Reference proteome</keyword>
<evidence type="ECO:0000313" key="3">
    <source>
        <dbReference type="Proteomes" id="UP000305675"/>
    </source>
</evidence>
<dbReference type="GO" id="GO:0015074">
    <property type="term" value="P:DNA integration"/>
    <property type="evidence" value="ECO:0007669"/>
    <property type="project" value="InterPro"/>
</dbReference>
<dbReference type="AlphaFoldDB" id="A0A4U1BQB8"/>
<comment type="caution">
    <text evidence="2">The sequence shown here is derived from an EMBL/GenBank/DDBJ whole genome shotgun (WGS) entry which is preliminary data.</text>
</comment>
<evidence type="ECO:0000313" key="2">
    <source>
        <dbReference type="EMBL" id="TKB53313.1"/>
    </source>
</evidence>
<gene>
    <name evidence="2" type="ORF">FCL42_14685</name>
</gene>
<sequence>MDSRPLNQDEYYQQLVARNTGRRDGLRYRNTLLLHLATLVGLRESELTQATIGLFVSPTGDLQEFVILPDSITWDGYERPVLLTHPEVKAAFEAYLQWLIESGINTQPGNSHFGLNPNTPLLVSDSGKPYTMQSRGDRLSPAAMHRQLDGMIKAADLWDAGVRRKSLMRTYVIFGYRAGLSVNDLMITTGLSESSIQQILVMDLAQYDQIAEWWTTQRERRIKRQEAFARRRKWMI</sequence>
<dbReference type="SUPFAM" id="SSF56349">
    <property type="entry name" value="DNA breaking-rejoining enzymes"/>
    <property type="match status" value="1"/>
</dbReference>
<dbReference type="Gene3D" id="1.10.443.10">
    <property type="entry name" value="Intergrase catalytic core"/>
    <property type="match status" value="1"/>
</dbReference>
<proteinExistence type="predicted"/>